<dbReference type="EMBL" id="GL379912">
    <property type="protein sequence ID" value="EGT34302.1"/>
    <property type="molecule type" value="Genomic_DNA"/>
</dbReference>
<feature type="transmembrane region" description="Helical" evidence="1">
    <location>
        <begin position="81"/>
        <end position="104"/>
    </location>
</feature>
<proteinExistence type="predicted"/>
<dbReference type="Proteomes" id="UP000008068">
    <property type="component" value="Unassembled WGS sequence"/>
</dbReference>
<dbReference type="FunCoup" id="G0NMZ3">
    <property type="interactions" value="2"/>
</dbReference>
<keyword evidence="1" id="KW-0472">Membrane</keyword>
<accession>G0NMZ3</accession>
<dbReference type="HOGENOM" id="CLU_619982_0_0_1"/>
<name>G0NMZ3_CAEBE</name>
<dbReference type="eggNOG" id="ENOG502RA5Z">
    <property type="taxonomic scope" value="Eukaryota"/>
</dbReference>
<feature type="transmembrane region" description="Helical" evidence="1">
    <location>
        <begin position="205"/>
        <end position="230"/>
    </location>
</feature>
<keyword evidence="1" id="KW-1133">Transmembrane helix</keyword>
<dbReference type="InterPro" id="IPR003839">
    <property type="entry name" value="7TM_GPCR_serpentine_rcpt_Sru"/>
</dbReference>
<organism evidence="3">
    <name type="scientific">Caenorhabditis brenneri</name>
    <name type="common">Nematode worm</name>
    <dbReference type="NCBI Taxonomy" id="135651"/>
    <lineage>
        <taxon>Eukaryota</taxon>
        <taxon>Metazoa</taxon>
        <taxon>Ecdysozoa</taxon>
        <taxon>Nematoda</taxon>
        <taxon>Chromadorea</taxon>
        <taxon>Rhabditida</taxon>
        <taxon>Rhabditina</taxon>
        <taxon>Rhabditomorpha</taxon>
        <taxon>Rhabditoidea</taxon>
        <taxon>Rhabditidae</taxon>
        <taxon>Peloderinae</taxon>
        <taxon>Caenorhabditis</taxon>
    </lineage>
</organism>
<keyword evidence="1" id="KW-0812">Transmembrane</keyword>
<gene>
    <name evidence="2" type="ORF">CAEBREN_19855</name>
</gene>
<dbReference type="PANTHER" id="PTHR47516:SF1">
    <property type="entry name" value="SERPENTINE RECEPTOR, CLASS T-RELATED"/>
    <property type="match status" value="1"/>
</dbReference>
<feature type="transmembrane region" description="Helical" evidence="1">
    <location>
        <begin position="306"/>
        <end position="329"/>
    </location>
</feature>
<dbReference type="OrthoDB" id="5799422at2759"/>
<evidence type="ECO:0000313" key="3">
    <source>
        <dbReference type="Proteomes" id="UP000008068"/>
    </source>
</evidence>
<feature type="transmembrane region" description="Helical" evidence="1">
    <location>
        <begin position="51"/>
        <end position="69"/>
    </location>
</feature>
<dbReference type="PANTHER" id="PTHR47516">
    <property type="entry name" value="SERPENTINE RECEPTOR, CLASS U-RELATED"/>
    <property type="match status" value="1"/>
</dbReference>
<feature type="transmembrane region" description="Helical" evidence="1">
    <location>
        <begin position="350"/>
        <end position="374"/>
    </location>
</feature>
<evidence type="ECO:0000256" key="1">
    <source>
        <dbReference type="SAM" id="Phobius"/>
    </source>
</evidence>
<feature type="transmembrane region" description="Helical" evidence="1">
    <location>
        <begin position="177"/>
        <end position="199"/>
    </location>
</feature>
<dbReference type="AlphaFoldDB" id="G0NMZ3"/>
<dbReference type="Pfam" id="PF10322">
    <property type="entry name" value="7TM_GPCR_Sru"/>
    <property type="match status" value="2"/>
</dbReference>
<protein>
    <submittedName>
        <fullName evidence="2">Uncharacterized protein</fullName>
    </submittedName>
</protein>
<feature type="transmembrane region" description="Helical" evidence="1">
    <location>
        <begin position="133"/>
        <end position="156"/>
    </location>
</feature>
<evidence type="ECO:0000313" key="2">
    <source>
        <dbReference type="EMBL" id="EGT34302.1"/>
    </source>
</evidence>
<feature type="transmembrane region" description="Helical" evidence="1">
    <location>
        <begin position="242"/>
        <end position="263"/>
    </location>
</feature>
<reference evidence="3" key="1">
    <citation type="submission" date="2011-07" db="EMBL/GenBank/DDBJ databases">
        <authorList>
            <consortium name="Caenorhabditis brenneri Sequencing and Analysis Consortium"/>
            <person name="Wilson R.K."/>
        </authorList>
    </citation>
    <scope>NUCLEOTIDE SEQUENCE [LARGE SCALE GENOMIC DNA]</scope>
    <source>
        <strain evidence="3">PB2801</strain>
    </source>
</reference>
<dbReference type="InParanoid" id="G0NMZ3"/>
<sequence length="442" mass="50455">MQFWNTCNTIIDFMTTRIPNTTFLTAYCVTLGPETYYRFIVASVYFTFNNAQFFTVLFCAMRVLILWTLTNQTELCRRLFLIWSICTYVVSFTDALPITFYPILCIQLNKPFQDGAIAVMSAFMFGNNFMNMLHFAFSTFCIIAIVLTTGLVICKLRSQEMRKATTRSLSKTKAETTLTVTMFLIMIPMFLAQGLTISSLLKSPYYSYILSVRPLMLDLRVNVVSIYFYLTHPIFKKKKGSTMVSTALCKKLFVTWSVITYILSAADSTPTVFGTLLCVQLDTPFQDGAIFITTSYVFKNYFMNTLHVVFAIFILLFIVISTGLVVLKLRSEQVKKSASQSFQRSKAERTLTITTTLICVPLFLILGLMVILSSTIHKKKTFFFQISSLAKFPYYSYILSVRPLMLDLRVNLVSIYFYSTHPMFKKAKAIVPRPTVFGSSTT</sequence>
<keyword evidence="3" id="KW-1185">Reference proteome</keyword>